<keyword evidence="5" id="KW-1185">Reference proteome</keyword>
<dbReference type="InterPro" id="IPR036374">
    <property type="entry name" value="OxRdtase_Mopterin-bd_sf"/>
</dbReference>
<dbReference type="PANTHER" id="PTHR19372:SF7">
    <property type="entry name" value="SULFITE OXIDASE, MITOCHONDRIAL"/>
    <property type="match status" value="1"/>
</dbReference>
<feature type="transmembrane region" description="Helical" evidence="2">
    <location>
        <begin position="87"/>
        <end position="106"/>
    </location>
</feature>
<keyword evidence="2" id="KW-0812">Transmembrane</keyword>
<proteinExistence type="predicted"/>
<dbReference type="EMBL" id="FNSN01000003">
    <property type="protein sequence ID" value="SEC33958.1"/>
    <property type="molecule type" value="Genomic_DNA"/>
</dbReference>
<name>A0A1H4RQ78_9MICC</name>
<dbReference type="AlphaFoldDB" id="A0A1H4RQ78"/>
<dbReference type="GO" id="GO:0006790">
    <property type="term" value="P:sulfur compound metabolic process"/>
    <property type="evidence" value="ECO:0007669"/>
    <property type="project" value="TreeGrafter"/>
</dbReference>
<feature type="domain" description="Oxidoreductase molybdopterin-binding" evidence="3">
    <location>
        <begin position="265"/>
        <end position="413"/>
    </location>
</feature>
<organism evidence="4 5">
    <name type="scientific">Arthrobacter woluwensis</name>
    <dbReference type="NCBI Taxonomy" id="156980"/>
    <lineage>
        <taxon>Bacteria</taxon>
        <taxon>Bacillati</taxon>
        <taxon>Actinomycetota</taxon>
        <taxon>Actinomycetes</taxon>
        <taxon>Micrococcales</taxon>
        <taxon>Micrococcaceae</taxon>
        <taxon>Arthrobacter</taxon>
    </lineage>
</organism>
<dbReference type="PANTHER" id="PTHR19372">
    <property type="entry name" value="SULFITE REDUCTASE"/>
    <property type="match status" value="1"/>
</dbReference>
<reference evidence="4 5" key="1">
    <citation type="submission" date="2016-10" db="EMBL/GenBank/DDBJ databases">
        <authorList>
            <person name="de Groot N.N."/>
        </authorList>
    </citation>
    <scope>NUCLEOTIDE SEQUENCE [LARGE SCALE GENOMIC DNA]</scope>
    <source>
        <strain evidence="4 5">DSM 10495</strain>
    </source>
</reference>
<feature type="transmembrane region" description="Helical" evidence="2">
    <location>
        <begin position="24"/>
        <end position="46"/>
    </location>
</feature>
<dbReference type="GO" id="GO:0043546">
    <property type="term" value="F:molybdopterin cofactor binding"/>
    <property type="evidence" value="ECO:0007669"/>
    <property type="project" value="TreeGrafter"/>
</dbReference>
<gene>
    <name evidence="4" type="ORF">SAMN04489745_2618</name>
</gene>
<dbReference type="Gene3D" id="2.60.40.650">
    <property type="match status" value="1"/>
</dbReference>
<dbReference type="InterPro" id="IPR014756">
    <property type="entry name" value="Ig_E-set"/>
</dbReference>
<evidence type="ECO:0000313" key="4">
    <source>
        <dbReference type="EMBL" id="SEC33958.1"/>
    </source>
</evidence>
<evidence type="ECO:0000259" key="3">
    <source>
        <dbReference type="Pfam" id="PF00174"/>
    </source>
</evidence>
<dbReference type="Pfam" id="PF00174">
    <property type="entry name" value="Oxidored_molyb"/>
    <property type="match status" value="1"/>
</dbReference>
<feature type="transmembrane region" description="Helical" evidence="2">
    <location>
        <begin position="113"/>
        <end position="131"/>
    </location>
</feature>
<keyword evidence="2" id="KW-1133">Transmembrane helix</keyword>
<feature type="transmembrane region" description="Helical" evidence="2">
    <location>
        <begin position="191"/>
        <end position="212"/>
    </location>
</feature>
<dbReference type="InterPro" id="IPR000572">
    <property type="entry name" value="OxRdtase_Mopterin-bd_dom"/>
</dbReference>
<dbReference type="SUPFAM" id="SSF56524">
    <property type="entry name" value="Oxidoreductase molybdopterin-binding domain"/>
    <property type="match status" value="1"/>
</dbReference>
<dbReference type="GO" id="GO:0020037">
    <property type="term" value="F:heme binding"/>
    <property type="evidence" value="ECO:0007669"/>
    <property type="project" value="TreeGrafter"/>
</dbReference>
<feature type="region of interest" description="Disordered" evidence="1">
    <location>
        <begin position="514"/>
        <end position="543"/>
    </location>
</feature>
<dbReference type="Gene3D" id="3.90.420.10">
    <property type="entry name" value="Oxidoreductase, molybdopterin-binding domain"/>
    <property type="match status" value="1"/>
</dbReference>
<protein>
    <submittedName>
        <fullName evidence="4">DMSO/TMAO reductase YedYZ, molybdopterin-dependent catalytic subunit</fullName>
    </submittedName>
</protein>
<evidence type="ECO:0000256" key="2">
    <source>
        <dbReference type="SAM" id="Phobius"/>
    </source>
</evidence>
<dbReference type="Proteomes" id="UP000182652">
    <property type="component" value="Unassembled WGS sequence"/>
</dbReference>
<keyword evidence="2" id="KW-0472">Membrane</keyword>
<accession>A0A1H4RQ78</accession>
<dbReference type="STRING" id="156980.SAMN04489745_2618"/>
<feature type="transmembrane region" description="Helical" evidence="2">
    <location>
        <begin position="137"/>
        <end position="158"/>
    </location>
</feature>
<sequence length="543" mass="55832">MNGASPSPESPAASRSGWSPGWRVTVPAAVCGLLAVGTGVLVGEFLSTWLSPSLTPLNAVGGMVIDAVPAPVKEWAIASFGTSDKTVFGILMRVIAGLLAALAGILEFRRRRVGVLLVAAVGVVAAWAGAVRPDGGAVPAVLGLLSGVVAAVVLSLLITRLGDWARSGSRTEPARGTEGEAVDPASSRRRFLGAVGASAVGVAVLAAGTAVARGARNGYQTARAALKLPASAKAAPPAPADLPVPGISPWSTPNGEFYRIDTALVVPFVDPATWTLKVTGLVEREVTLSFDELLAKPLRELDVTLACVSNEVGGDLVGNARWLGWPVRELLAQAGVRPGADMVLSTSVDGFTASTPLEALSDARGALLAIGMNGQPLPPEHGFPVRLVVPGLYGYVSATKWVTELKVTTFAQDMAYWTSRGWSDHGPIKRSSRIDTPRQGATVPGDGVIGGVAWAQGTGVASVDVRLDDGAWQPARLGGDGGTDSWRQWSLPVAALTGGAPAGGEHRLTVRMTGRDGRPQSTDLAPPAPNGSSGLHTITFRVG</sequence>
<evidence type="ECO:0000256" key="1">
    <source>
        <dbReference type="SAM" id="MobiDB-lite"/>
    </source>
</evidence>
<dbReference type="RefSeq" id="WP_066215301.1">
    <property type="nucleotide sequence ID" value="NZ_FNSN01000003.1"/>
</dbReference>
<evidence type="ECO:0000313" key="5">
    <source>
        <dbReference type="Proteomes" id="UP000182652"/>
    </source>
</evidence>
<dbReference type="SUPFAM" id="SSF81296">
    <property type="entry name" value="E set domains"/>
    <property type="match status" value="1"/>
</dbReference>
<dbReference type="GO" id="GO:0008482">
    <property type="term" value="F:sulfite oxidase activity"/>
    <property type="evidence" value="ECO:0007669"/>
    <property type="project" value="TreeGrafter"/>
</dbReference>